<keyword evidence="4" id="KW-0808">Transferase</keyword>
<dbReference type="InterPro" id="IPR000719">
    <property type="entry name" value="Prot_kinase_dom"/>
</dbReference>
<dbReference type="STRING" id="407821.A0A087TUC4"/>
<keyword evidence="5" id="KW-1185">Reference proteome</keyword>
<dbReference type="PANTHER" id="PTHR27001:SF931">
    <property type="entry name" value="OS11G0664100 PROTEIN"/>
    <property type="match status" value="1"/>
</dbReference>
<keyword evidence="4" id="KW-0675">Receptor</keyword>
<evidence type="ECO:0000313" key="4">
    <source>
        <dbReference type="EMBL" id="KFM68713.1"/>
    </source>
</evidence>
<dbReference type="GO" id="GO:0005524">
    <property type="term" value="F:ATP binding"/>
    <property type="evidence" value="ECO:0007669"/>
    <property type="project" value="UniProtKB-KW"/>
</dbReference>
<dbReference type="SUPFAM" id="SSF56112">
    <property type="entry name" value="Protein kinase-like (PK-like)"/>
    <property type="match status" value="1"/>
</dbReference>
<reference evidence="4 5" key="1">
    <citation type="submission" date="2013-11" db="EMBL/GenBank/DDBJ databases">
        <title>Genome sequencing of Stegodyphus mimosarum.</title>
        <authorList>
            <person name="Bechsgaard J."/>
        </authorList>
    </citation>
    <scope>NUCLEOTIDE SEQUENCE [LARGE SCALE GENOMIC DNA]</scope>
</reference>
<dbReference type="Proteomes" id="UP000054359">
    <property type="component" value="Unassembled WGS sequence"/>
</dbReference>
<protein>
    <submittedName>
        <fullName evidence="4">Putative LRR receptor-like serine/threonine-protein kinase</fullName>
    </submittedName>
</protein>
<keyword evidence="4" id="KW-0418">Kinase</keyword>
<name>A0A087TUC4_STEMI</name>
<dbReference type="AlphaFoldDB" id="A0A087TUC4"/>
<evidence type="ECO:0000313" key="5">
    <source>
        <dbReference type="Proteomes" id="UP000054359"/>
    </source>
</evidence>
<dbReference type="Gene3D" id="1.10.510.10">
    <property type="entry name" value="Transferase(Phosphotransferase) domain 1"/>
    <property type="match status" value="1"/>
</dbReference>
<organism evidence="4 5">
    <name type="scientific">Stegodyphus mimosarum</name>
    <name type="common">African social velvet spider</name>
    <dbReference type="NCBI Taxonomy" id="407821"/>
    <lineage>
        <taxon>Eukaryota</taxon>
        <taxon>Metazoa</taxon>
        <taxon>Ecdysozoa</taxon>
        <taxon>Arthropoda</taxon>
        <taxon>Chelicerata</taxon>
        <taxon>Arachnida</taxon>
        <taxon>Araneae</taxon>
        <taxon>Araneomorphae</taxon>
        <taxon>Entelegynae</taxon>
        <taxon>Eresoidea</taxon>
        <taxon>Eresidae</taxon>
        <taxon>Stegodyphus</taxon>
    </lineage>
</organism>
<proteinExistence type="predicted"/>
<evidence type="ECO:0000256" key="1">
    <source>
        <dbReference type="ARBA" id="ARBA00022741"/>
    </source>
</evidence>
<gene>
    <name evidence="4" type="ORF">X975_00406</name>
</gene>
<dbReference type="PANTHER" id="PTHR27001">
    <property type="entry name" value="OS01G0253100 PROTEIN"/>
    <property type="match status" value="1"/>
</dbReference>
<keyword evidence="2" id="KW-0067">ATP-binding</keyword>
<dbReference type="PROSITE" id="PS50011">
    <property type="entry name" value="PROTEIN_KINASE_DOM"/>
    <property type="match status" value="1"/>
</dbReference>
<feature type="domain" description="Protein kinase" evidence="3">
    <location>
        <begin position="1"/>
        <end position="100"/>
    </location>
</feature>
<dbReference type="OrthoDB" id="4062651at2759"/>
<dbReference type="EMBL" id="KK116779">
    <property type="protein sequence ID" value="KFM68713.1"/>
    <property type="molecule type" value="Genomic_DNA"/>
</dbReference>
<dbReference type="InterPro" id="IPR011009">
    <property type="entry name" value="Kinase-like_dom_sf"/>
</dbReference>
<dbReference type="GO" id="GO:0005886">
    <property type="term" value="C:plasma membrane"/>
    <property type="evidence" value="ECO:0007669"/>
    <property type="project" value="TreeGrafter"/>
</dbReference>
<evidence type="ECO:0000259" key="3">
    <source>
        <dbReference type="PROSITE" id="PS50011"/>
    </source>
</evidence>
<feature type="non-terminal residue" evidence="4">
    <location>
        <position position="107"/>
    </location>
</feature>
<evidence type="ECO:0000256" key="2">
    <source>
        <dbReference type="ARBA" id="ARBA00022840"/>
    </source>
</evidence>
<sequence length="107" mass="12143">MAREAFNGDVSIKLDTFSFGVVLLELLTGLPPYDVSREDRDLVTFMENCDDVDEVLDVKAYWDPVKAAELLRIAEHCLTNAKKKRPTIAEILEDLKRCCLVVNDAQR</sequence>
<dbReference type="GO" id="GO:0004672">
    <property type="term" value="F:protein kinase activity"/>
    <property type="evidence" value="ECO:0007669"/>
    <property type="project" value="InterPro"/>
</dbReference>
<accession>A0A087TUC4</accession>
<dbReference type="Pfam" id="PF00069">
    <property type="entry name" value="Pkinase"/>
    <property type="match status" value="1"/>
</dbReference>
<keyword evidence="1" id="KW-0547">Nucleotide-binding</keyword>